<dbReference type="KEGG" id="adk:Alide2_4391"/>
<sequence length="66" mass="7097">MELGASLEQPEDVAQLQPGKQRHWLKKVSHRVLGDVARDRDIVSVAGGEIAGNEGRARTKGQGVHG</sequence>
<dbReference type="AlphaFoldDB" id="F4G8H1"/>
<keyword evidence="2" id="KW-1185">Reference proteome</keyword>
<evidence type="ECO:0000313" key="2">
    <source>
        <dbReference type="Proteomes" id="UP000007938"/>
    </source>
</evidence>
<gene>
    <name evidence="1" type="ordered locus">Alide2_4391</name>
</gene>
<dbReference type="HOGENOM" id="CLU_2821557_0_0_4"/>
<dbReference type="STRING" id="596154.Alide2_4391"/>
<evidence type="ECO:0000313" key="1">
    <source>
        <dbReference type="EMBL" id="AEB86696.1"/>
    </source>
</evidence>
<dbReference type="EMBL" id="CP002657">
    <property type="protein sequence ID" value="AEB86696.1"/>
    <property type="molecule type" value="Genomic_DNA"/>
</dbReference>
<name>F4G8H1_ALIDK</name>
<reference evidence="1 2" key="2">
    <citation type="submission" date="2011-04" db="EMBL/GenBank/DDBJ databases">
        <title>Complete sequence of chromosome of Alicycliphilus denitrificans K601.</title>
        <authorList>
            <consortium name="US DOE Joint Genome Institute"/>
            <person name="Lucas S."/>
            <person name="Han J."/>
            <person name="Lapidus A."/>
            <person name="Cheng J.-F."/>
            <person name="Goodwin L."/>
            <person name="Pitluck S."/>
            <person name="Peters L."/>
            <person name="Zeytun A."/>
            <person name="Detter J.C."/>
            <person name="Han C."/>
            <person name="Tapia R."/>
            <person name="Land M."/>
            <person name="Hauser L."/>
            <person name="Kyrpides N."/>
            <person name="Ivanova N."/>
            <person name="Mikhailova N."/>
            <person name="Pagani I."/>
            <person name="Oosterkamp M."/>
            <person name="Pieper D."/>
            <person name="van Berkel W."/>
            <person name="Langenhoff A."/>
            <person name="Smidt H."/>
            <person name="Stams A."/>
            <person name="Woyke T."/>
        </authorList>
    </citation>
    <scope>NUCLEOTIDE SEQUENCE [LARGE SCALE GENOMIC DNA]</scope>
    <source>
        <strain evidence="2">DSM 14773 / CIP 107495 / K601</strain>
    </source>
</reference>
<proteinExistence type="predicted"/>
<reference evidence="1 2" key="1">
    <citation type="journal article" date="2011" name="J. Bacteriol.">
        <title>Genome Sequences of Alicycliphilus denitrificans Strains BC and K601T.</title>
        <authorList>
            <person name="Oosterkamp M.J."/>
            <person name="Veuskens T."/>
            <person name="Plugge C.M."/>
            <person name="Langenhoff A.A."/>
            <person name="Gerritse J."/>
            <person name="van Berkel W.J."/>
            <person name="Pieper D.H."/>
            <person name="Junca H."/>
            <person name="Goodwin L.A."/>
            <person name="Daligault H.E."/>
            <person name="Bruce D.C."/>
            <person name="Detter J.C."/>
            <person name="Tapia R."/>
            <person name="Han C.S."/>
            <person name="Land M.L."/>
            <person name="Hauser L.J."/>
            <person name="Smidt H."/>
            <person name="Stams A.J."/>
        </authorList>
    </citation>
    <scope>NUCLEOTIDE SEQUENCE [LARGE SCALE GENOMIC DNA]</scope>
    <source>
        <strain evidence="2">DSM 14773 / CIP 107495 / K601</strain>
    </source>
</reference>
<accession>F4G8H1</accession>
<protein>
    <submittedName>
        <fullName evidence="1">Uncharacterized protein</fullName>
    </submittedName>
</protein>
<organism evidence="1 2">
    <name type="scientific">Alicycliphilus denitrificans (strain DSM 14773 / CIP 107495 / K601)</name>
    <dbReference type="NCBI Taxonomy" id="596154"/>
    <lineage>
        <taxon>Bacteria</taxon>
        <taxon>Pseudomonadati</taxon>
        <taxon>Pseudomonadota</taxon>
        <taxon>Betaproteobacteria</taxon>
        <taxon>Burkholderiales</taxon>
        <taxon>Comamonadaceae</taxon>
        <taxon>Alicycliphilus</taxon>
    </lineage>
</organism>
<dbReference type="Proteomes" id="UP000007938">
    <property type="component" value="Chromosome"/>
</dbReference>